<evidence type="ECO:0000256" key="1">
    <source>
        <dbReference type="ARBA" id="ARBA00022737"/>
    </source>
</evidence>
<dbReference type="InterPro" id="IPR058923">
    <property type="entry name" value="RCC1-like_dom"/>
</dbReference>
<evidence type="ECO:0000313" key="5">
    <source>
        <dbReference type="EMBL" id="MCP2008365.1"/>
    </source>
</evidence>
<feature type="chain" id="PRO_5041433476" evidence="2">
    <location>
        <begin position="20"/>
        <end position="477"/>
    </location>
</feature>
<keyword evidence="1" id="KW-0677">Repeat</keyword>
<comment type="caution">
    <text evidence="4">The sequence shown here is derived from an EMBL/GenBank/DDBJ whole genome shotgun (WGS) entry which is preliminary data.</text>
</comment>
<dbReference type="AlphaFoldDB" id="A0AA41L1K7"/>
<dbReference type="Pfam" id="PF25390">
    <property type="entry name" value="WD40_RLD"/>
    <property type="match status" value="1"/>
</dbReference>
<dbReference type="Proteomes" id="UP001155901">
    <property type="component" value="Unassembled WGS sequence"/>
</dbReference>
<proteinExistence type="predicted"/>
<reference evidence="5" key="2">
    <citation type="submission" date="2022-03" db="EMBL/GenBank/DDBJ databases">
        <title>Genome Encyclopedia of Bacteria and Archaea VI: Functional Genomics of Type Strains.</title>
        <authorList>
            <person name="Whitman W."/>
        </authorList>
    </citation>
    <scope>NUCLEOTIDE SEQUENCE</scope>
    <source>
        <strain evidence="5">HSC-15S17</strain>
    </source>
</reference>
<name>A0AA41L1K7_9BURK</name>
<evidence type="ECO:0000313" key="4">
    <source>
        <dbReference type="EMBL" id="MBV6320923.1"/>
    </source>
</evidence>
<accession>A0AA41L1K7</accession>
<organism evidence="4 6">
    <name type="scientific">Duganella violaceipulchra</name>
    <dbReference type="NCBI Taxonomy" id="2849652"/>
    <lineage>
        <taxon>Bacteria</taxon>
        <taxon>Pseudomonadati</taxon>
        <taxon>Pseudomonadota</taxon>
        <taxon>Betaproteobacteria</taxon>
        <taxon>Burkholderiales</taxon>
        <taxon>Oxalobacteraceae</taxon>
        <taxon>Telluria group</taxon>
        <taxon>Duganella</taxon>
    </lineage>
</organism>
<keyword evidence="7" id="KW-1185">Reference proteome</keyword>
<dbReference type="PANTHER" id="PTHR22870:SF466">
    <property type="entry name" value="ANKYRIN REPEAT-CONTAINING PROTEIN"/>
    <property type="match status" value="1"/>
</dbReference>
<gene>
    <name evidence="4" type="ORF">KVP70_08240</name>
    <name evidence="5" type="ORF">L1274_002073</name>
</gene>
<dbReference type="RefSeq" id="WP_217941637.1">
    <property type="nucleotide sequence ID" value="NZ_JAHTGR010000003.1"/>
</dbReference>
<dbReference type="Proteomes" id="UP001162889">
    <property type="component" value="Unassembled WGS sequence"/>
</dbReference>
<dbReference type="PROSITE" id="PS00626">
    <property type="entry name" value="RCC1_2"/>
    <property type="match status" value="2"/>
</dbReference>
<protein>
    <submittedName>
        <fullName evidence="5">Alpha-tubulin suppressor-like RCC1 family protein</fullName>
    </submittedName>
    <submittedName>
        <fullName evidence="4">Ig-like domain-containing protein</fullName>
    </submittedName>
</protein>
<dbReference type="EMBL" id="JALJZU010000004">
    <property type="protein sequence ID" value="MCP2008365.1"/>
    <property type="molecule type" value="Genomic_DNA"/>
</dbReference>
<feature type="domain" description="RCC1-like" evidence="3">
    <location>
        <begin position="120"/>
        <end position="376"/>
    </location>
</feature>
<dbReference type="PROSITE" id="PS50012">
    <property type="entry name" value="RCC1_3"/>
    <property type="match status" value="7"/>
</dbReference>
<dbReference type="EMBL" id="JAHTGR010000003">
    <property type="protein sequence ID" value="MBV6320923.1"/>
    <property type="molecule type" value="Genomic_DNA"/>
</dbReference>
<evidence type="ECO:0000313" key="6">
    <source>
        <dbReference type="Proteomes" id="UP001155901"/>
    </source>
</evidence>
<reference evidence="4" key="1">
    <citation type="submission" date="2021-07" db="EMBL/GenBank/DDBJ databases">
        <title>Characterization of violacein-producing bacteria and related species.</title>
        <authorList>
            <person name="Wilson H.S."/>
            <person name="De Leon M.E."/>
        </authorList>
    </citation>
    <scope>NUCLEOTIDE SEQUENCE</scope>
    <source>
        <strain evidence="4">HSC-15S17</strain>
    </source>
</reference>
<dbReference type="PANTHER" id="PTHR22870">
    <property type="entry name" value="REGULATOR OF CHROMOSOME CONDENSATION"/>
    <property type="match status" value="1"/>
</dbReference>
<sequence>MKNLKFSTLLLVPVLALLAACGGGGGSSTPATPTPVTLKSIAITASATTIPIGIAMPLTATGTYSDNTTKALNTTTGLVWAFKGTGAVATIVPAGTVTGKAVGSDTVTATQDGVVGTLAINVIAQWNGVAAGGNQTIGRKSDGSLYGWGSNIRGQLGDSSTTARNAPVLVSGASTLWKQVAVGEQFVVALRSDGTLWTWGSNQNGELGTGAPDFATHPVPARVGKDTDWAFVAAGKSHAFAIKSTGVMYGWGRNFNGQLGDGTNIDRSAPTLVPLPTGLKAWLTVSAGDTHTLAVVKDNLNLYAWGGNASGQVGNGGKVDIVSPVKIGAFQWSSLAAGANHSVAVRTDGAMYGWGSNTFGQVGNNGSTDINAPTPIGVGSNWLAAASGSTHTMAVTRDGQLWGWGSNAESQLGTGGADSPTPVQVGTASNWLSVTAGALHSFGLRSDNTLWGWGRNAEGQLGKGDNAQAPVPVALPN</sequence>
<dbReference type="PROSITE" id="PS51257">
    <property type="entry name" value="PROKAR_LIPOPROTEIN"/>
    <property type="match status" value="1"/>
</dbReference>
<evidence type="ECO:0000313" key="7">
    <source>
        <dbReference type="Proteomes" id="UP001162889"/>
    </source>
</evidence>
<dbReference type="InterPro" id="IPR000408">
    <property type="entry name" value="Reg_chr_condens"/>
</dbReference>
<dbReference type="InterPro" id="IPR051210">
    <property type="entry name" value="Ub_ligase/GEF_domain"/>
</dbReference>
<feature type="signal peptide" evidence="2">
    <location>
        <begin position="1"/>
        <end position="19"/>
    </location>
</feature>
<evidence type="ECO:0000256" key="2">
    <source>
        <dbReference type="SAM" id="SignalP"/>
    </source>
</evidence>
<evidence type="ECO:0000259" key="3">
    <source>
        <dbReference type="Pfam" id="PF25390"/>
    </source>
</evidence>
<dbReference type="Pfam" id="PF13540">
    <property type="entry name" value="RCC1_2"/>
    <property type="match status" value="2"/>
</dbReference>
<keyword evidence="2" id="KW-0732">Signal</keyword>